<name>A0A6L3T318_9HYPH</name>
<dbReference type="SFLD" id="SFLDS00003">
    <property type="entry name" value="Haloacid_Dehalogenase"/>
    <property type="match status" value="1"/>
</dbReference>
<dbReference type="OrthoDB" id="9793014at2"/>
<dbReference type="GO" id="GO:0005829">
    <property type="term" value="C:cytosol"/>
    <property type="evidence" value="ECO:0007669"/>
    <property type="project" value="TreeGrafter"/>
</dbReference>
<proteinExistence type="predicted"/>
<dbReference type="Proteomes" id="UP000474159">
    <property type="component" value="Unassembled WGS sequence"/>
</dbReference>
<dbReference type="SFLD" id="SFLDG01129">
    <property type="entry name" value="C1.5:_HAD__Beta-PGM__Phosphata"/>
    <property type="match status" value="1"/>
</dbReference>
<dbReference type="GO" id="GO:0006281">
    <property type="term" value="P:DNA repair"/>
    <property type="evidence" value="ECO:0007669"/>
    <property type="project" value="TreeGrafter"/>
</dbReference>
<dbReference type="AlphaFoldDB" id="A0A6L3T318"/>
<accession>A0A6L3T318</accession>
<dbReference type="Gene3D" id="1.10.150.240">
    <property type="entry name" value="Putative phosphatase, domain 2"/>
    <property type="match status" value="1"/>
</dbReference>
<dbReference type="InterPro" id="IPR023198">
    <property type="entry name" value="PGP-like_dom2"/>
</dbReference>
<dbReference type="Pfam" id="PF13419">
    <property type="entry name" value="HAD_2"/>
    <property type="match status" value="1"/>
</dbReference>
<organism evidence="1 2">
    <name type="scientific">Methylobacterium soli</name>
    <dbReference type="NCBI Taxonomy" id="553447"/>
    <lineage>
        <taxon>Bacteria</taxon>
        <taxon>Pseudomonadati</taxon>
        <taxon>Pseudomonadota</taxon>
        <taxon>Alphaproteobacteria</taxon>
        <taxon>Hyphomicrobiales</taxon>
        <taxon>Methylobacteriaceae</taxon>
        <taxon>Methylobacterium</taxon>
    </lineage>
</organism>
<dbReference type="RefSeq" id="WP_150996886.1">
    <property type="nucleotide sequence ID" value="NZ_BPQY01000406.1"/>
</dbReference>
<dbReference type="InterPro" id="IPR050155">
    <property type="entry name" value="HAD-like_hydrolase_sf"/>
</dbReference>
<sequence length="238" mass="24802">MSGSAPDPGSAPGAPPYRLVILDFDGTLADTFPWFCAVINDVADRYGFRRVAAHETEALRGLGAQAIIAQLGVPRWKLPAIARHMHGLAARDIAQVRLFPGIDATLAALEAGGMPLAVVSSNTEANIRRALGPRNAARIGAFACGASLFGKARRLRAVIRRAGLAPDAVLSVGDEIRDAEAATEVGCGFGAVAWGYTRADALAALEPAHLFTAPAEIAEVALGAAWRPGAPPWAREPV</sequence>
<gene>
    <name evidence="1" type="ORF">F6X53_02480</name>
</gene>
<dbReference type="InterPro" id="IPR036412">
    <property type="entry name" value="HAD-like_sf"/>
</dbReference>
<dbReference type="InterPro" id="IPR041492">
    <property type="entry name" value="HAD_2"/>
</dbReference>
<dbReference type="Gene3D" id="3.40.50.1000">
    <property type="entry name" value="HAD superfamily/HAD-like"/>
    <property type="match status" value="1"/>
</dbReference>
<dbReference type="EMBL" id="VZZK01000002">
    <property type="protein sequence ID" value="KAB1081195.1"/>
    <property type="molecule type" value="Genomic_DNA"/>
</dbReference>
<evidence type="ECO:0000313" key="2">
    <source>
        <dbReference type="Proteomes" id="UP000474159"/>
    </source>
</evidence>
<dbReference type="InterPro" id="IPR023214">
    <property type="entry name" value="HAD_sf"/>
</dbReference>
<dbReference type="PANTHER" id="PTHR43434:SF13">
    <property type="entry name" value="PHOSPHOGLYCOLATE PHOSPHATASE"/>
    <property type="match status" value="1"/>
</dbReference>
<dbReference type="SUPFAM" id="SSF56784">
    <property type="entry name" value="HAD-like"/>
    <property type="match status" value="1"/>
</dbReference>
<keyword evidence="1" id="KW-0378">Hydrolase</keyword>
<dbReference type="GO" id="GO:0008967">
    <property type="term" value="F:phosphoglycolate phosphatase activity"/>
    <property type="evidence" value="ECO:0007669"/>
    <property type="project" value="TreeGrafter"/>
</dbReference>
<evidence type="ECO:0000313" key="1">
    <source>
        <dbReference type="EMBL" id="KAB1081195.1"/>
    </source>
</evidence>
<comment type="caution">
    <text evidence="1">The sequence shown here is derived from an EMBL/GenBank/DDBJ whole genome shotgun (WGS) entry which is preliminary data.</text>
</comment>
<protein>
    <submittedName>
        <fullName evidence="1">HAD hydrolase-like protein</fullName>
    </submittedName>
</protein>
<reference evidence="1 2" key="1">
    <citation type="submission" date="2019-09" db="EMBL/GenBank/DDBJ databases">
        <title>YIM 48816 draft genome.</title>
        <authorList>
            <person name="Jiang L."/>
        </authorList>
    </citation>
    <scope>NUCLEOTIDE SEQUENCE [LARGE SCALE GENOMIC DNA]</scope>
    <source>
        <strain evidence="1 2">YIM 48816</strain>
    </source>
</reference>
<keyword evidence="2" id="KW-1185">Reference proteome</keyword>
<dbReference type="PANTHER" id="PTHR43434">
    <property type="entry name" value="PHOSPHOGLYCOLATE PHOSPHATASE"/>
    <property type="match status" value="1"/>
</dbReference>